<dbReference type="CDD" id="cd01292">
    <property type="entry name" value="metallo-dependent_hydrolases"/>
    <property type="match status" value="1"/>
</dbReference>
<evidence type="ECO:0000256" key="9">
    <source>
        <dbReference type="ARBA" id="ARBA00023239"/>
    </source>
</evidence>
<accession>A0ABV7A9W3</accession>
<evidence type="ECO:0000256" key="4">
    <source>
        <dbReference type="ARBA" id="ARBA00012365"/>
    </source>
</evidence>
<keyword evidence="8" id="KW-0862">Zinc</keyword>
<evidence type="ECO:0000256" key="2">
    <source>
        <dbReference type="ARBA" id="ARBA00005871"/>
    </source>
</evidence>
<dbReference type="EC" id="4.1.1.45" evidence="4"/>
<dbReference type="InterPro" id="IPR032465">
    <property type="entry name" value="ACMSD"/>
</dbReference>
<dbReference type="Gene3D" id="3.20.20.140">
    <property type="entry name" value="Metal-dependent hydrolases"/>
    <property type="match status" value="1"/>
</dbReference>
<evidence type="ECO:0000256" key="1">
    <source>
        <dbReference type="ARBA" id="ARBA00005079"/>
    </source>
</evidence>
<keyword evidence="7" id="KW-0210">Decarboxylase</keyword>
<name>A0ABV7A9W3_9BACI</name>
<organism evidence="12 13">
    <name type="scientific">Virgibacillus sediminis</name>
    <dbReference type="NCBI Taxonomy" id="202260"/>
    <lineage>
        <taxon>Bacteria</taxon>
        <taxon>Bacillati</taxon>
        <taxon>Bacillota</taxon>
        <taxon>Bacilli</taxon>
        <taxon>Bacillales</taxon>
        <taxon>Bacillaceae</taxon>
        <taxon>Virgibacillus</taxon>
    </lineage>
</organism>
<evidence type="ECO:0000313" key="12">
    <source>
        <dbReference type="EMBL" id="MFC2949825.1"/>
    </source>
</evidence>
<comment type="caution">
    <text evidence="12">The sequence shown here is derived from an EMBL/GenBank/DDBJ whole genome shotgun (WGS) entry which is preliminary data.</text>
</comment>
<dbReference type="Pfam" id="PF04909">
    <property type="entry name" value="Amidohydro_2"/>
    <property type="match status" value="1"/>
</dbReference>
<feature type="domain" description="Amidohydrolase-related" evidence="11">
    <location>
        <begin position="3"/>
        <end position="327"/>
    </location>
</feature>
<evidence type="ECO:0000256" key="5">
    <source>
        <dbReference type="ARBA" id="ARBA00021214"/>
    </source>
</evidence>
<comment type="similarity">
    <text evidence="2">Belongs to the metallo-dependent hydrolases superfamily. ACMSD family.</text>
</comment>
<evidence type="ECO:0000313" key="13">
    <source>
        <dbReference type="Proteomes" id="UP001595387"/>
    </source>
</evidence>
<evidence type="ECO:0000256" key="7">
    <source>
        <dbReference type="ARBA" id="ARBA00022793"/>
    </source>
</evidence>
<evidence type="ECO:0000256" key="6">
    <source>
        <dbReference type="ARBA" id="ARBA00022723"/>
    </source>
</evidence>
<dbReference type="InterPro" id="IPR006680">
    <property type="entry name" value="Amidohydro-rel"/>
</dbReference>
<sequence length="341" mass="38974">MKIDFHTHIISEEFLNLAEKYGDDRWPVLEKTCDCGAKIMIKGKNFREITNHAWDANERVKDMDKEGIDVQVLSPIPVTFSYWADAEKGLEMARFQNDFISSTVAEHPTRLMGIGTVPLQDVDAAIKEMERAVNELGLKGIEIGSNVNGKNLDDPELERFFKAANDKGIPLFVHPWQTVGKDRMPRHNFMYMVGMPSETALAAGSIIMSGMLDKYPDLKICFAHGGGSLPYLLPRMDKGWNVWPQIRKTEHPPSHYAKQLYYDSLVYDENNLQFMIDRFGVDQIIAGSDYPFLLREAPSGKVVDRLKSLSDEEKERIHGLNALKFLNVRKEEYTKRLMTEK</sequence>
<evidence type="ECO:0000256" key="10">
    <source>
        <dbReference type="ARBA" id="ARBA00031120"/>
    </source>
</evidence>
<evidence type="ECO:0000259" key="11">
    <source>
        <dbReference type="Pfam" id="PF04909"/>
    </source>
</evidence>
<comment type="subunit">
    <text evidence="3">Monomer.</text>
</comment>
<protein>
    <recommendedName>
        <fullName evidence="5">2-amino-3-carboxymuconate-6-semialdehyde decarboxylase</fullName>
        <ecNumber evidence="4">4.1.1.45</ecNumber>
    </recommendedName>
    <alternativeName>
        <fullName evidence="10">Picolinate carboxylase</fullName>
    </alternativeName>
</protein>
<keyword evidence="6" id="KW-0479">Metal-binding</keyword>
<dbReference type="InterPro" id="IPR032466">
    <property type="entry name" value="Metal_Hydrolase"/>
</dbReference>
<dbReference type="Proteomes" id="UP001595387">
    <property type="component" value="Unassembled WGS sequence"/>
</dbReference>
<dbReference type="PANTHER" id="PTHR21240">
    <property type="entry name" value="2-AMINO-3-CARBOXYLMUCONATE-6-SEMIALDEHYDE DECARBOXYLASE"/>
    <property type="match status" value="1"/>
</dbReference>
<proteinExistence type="inferred from homology"/>
<gene>
    <name evidence="12" type="ORF">ACFODW_15995</name>
</gene>
<keyword evidence="13" id="KW-1185">Reference proteome</keyword>
<comment type="pathway">
    <text evidence="1">Secondary metabolite metabolism; quinolate metabolism.</text>
</comment>
<dbReference type="SUPFAM" id="SSF51556">
    <property type="entry name" value="Metallo-dependent hydrolases"/>
    <property type="match status" value="1"/>
</dbReference>
<keyword evidence="9" id="KW-0456">Lyase</keyword>
<dbReference type="RefSeq" id="WP_390307949.1">
    <property type="nucleotide sequence ID" value="NZ_JBHRRZ010000039.1"/>
</dbReference>
<dbReference type="EMBL" id="JBHRRZ010000039">
    <property type="protein sequence ID" value="MFC2949825.1"/>
    <property type="molecule type" value="Genomic_DNA"/>
</dbReference>
<reference evidence="13" key="1">
    <citation type="journal article" date="2019" name="Int. J. Syst. Evol. Microbiol.">
        <title>The Global Catalogue of Microorganisms (GCM) 10K type strain sequencing project: providing services to taxonomists for standard genome sequencing and annotation.</title>
        <authorList>
            <consortium name="The Broad Institute Genomics Platform"/>
            <consortium name="The Broad Institute Genome Sequencing Center for Infectious Disease"/>
            <person name="Wu L."/>
            <person name="Ma J."/>
        </authorList>
    </citation>
    <scope>NUCLEOTIDE SEQUENCE [LARGE SCALE GENOMIC DNA]</scope>
    <source>
        <strain evidence="13">KCTC 13193</strain>
    </source>
</reference>
<dbReference type="PANTHER" id="PTHR21240:SF27">
    <property type="entry name" value="2-AMINO-3-CARBOXYMUCONATE-6-SEMIALDEHYDE DECARBOXYLASE"/>
    <property type="match status" value="1"/>
</dbReference>
<evidence type="ECO:0000256" key="8">
    <source>
        <dbReference type="ARBA" id="ARBA00022833"/>
    </source>
</evidence>
<evidence type="ECO:0000256" key="3">
    <source>
        <dbReference type="ARBA" id="ARBA00011245"/>
    </source>
</evidence>